<protein>
    <recommendedName>
        <fullName evidence="1">Glycine cleavage system transcriptional repressor</fullName>
    </recommendedName>
</protein>
<dbReference type="PANTHER" id="PTHR34875">
    <property type="entry name" value="UPF0237 PROTEIN MJ1558"/>
    <property type="match status" value="1"/>
</dbReference>
<keyword evidence="1" id="KW-0678">Repressor</keyword>
<evidence type="ECO:0000256" key="1">
    <source>
        <dbReference type="PIRNR" id="PIRNR028103"/>
    </source>
</evidence>
<dbReference type="CDD" id="cd04869">
    <property type="entry name" value="ACT_GcvR_2"/>
    <property type="match status" value="1"/>
</dbReference>
<dbReference type="PROSITE" id="PS51671">
    <property type="entry name" value="ACT"/>
    <property type="match status" value="1"/>
</dbReference>
<feature type="domain" description="ACT" evidence="2">
    <location>
        <begin position="104"/>
        <end position="187"/>
    </location>
</feature>
<dbReference type="EMBL" id="CP157948">
    <property type="protein sequence ID" value="XBS88904.1"/>
    <property type="molecule type" value="Genomic_DNA"/>
</dbReference>
<comment type="subcellular location">
    <subcellularLocation>
        <location evidence="1">Cytoplasm</location>
    </subcellularLocation>
</comment>
<proteinExistence type="predicted"/>
<dbReference type="GO" id="GO:0006355">
    <property type="term" value="P:regulation of DNA-templated transcription"/>
    <property type="evidence" value="ECO:0007669"/>
    <property type="project" value="UniProtKB-UniRule"/>
</dbReference>
<dbReference type="Gene3D" id="3.30.70.260">
    <property type="match status" value="2"/>
</dbReference>
<keyword evidence="1" id="KW-0963">Cytoplasm</keyword>
<dbReference type="SUPFAM" id="SSF55021">
    <property type="entry name" value="ACT-like"/>
    <property type="match status" value="2"/>
</dbReference>
<dbReference type="InterPro" id="IPR050990">
    <property type="entry name" value="UPF0237/GcvR_regulator"/>
</dbReference>
<dbReference type="InterPro" id="IPR016867">
    <property type="entry name" value="GcvR"/>
</dbReference>
<dbReference type="InterPro" id="IPR002912">
    <property type="entry name" value="ACT_dom"/>
</dbReference>
<evidence type="ECO:0000313" key="3">
    <source>
        <dbReference type="EMBL" id="XBS88904.1"/>
    </source>
</evidence>
<dbReference type="Pfam" id="PF13740">
    <property type="entry name" value="ACT_6"/>
    <property type="match status" value="1"/>
</dbReference>
<accession>A0AAU7QIJ9</accession>
<dbReference type="PANTHER" id="PTHR34875:SF5">
    <property type="entry name" value="GLYCINE CLEAVAGE SYSTEM TRANSCRIPTIONAL REPRESSOR"/>
    <property type="match status" value="1"/>
</dbReference>
<gene>
    <name evidence="3" type="ORF">ABNK63_10865</name>
</gene>
<name>A0AAU7QIJ9_9GAMM</name>
<sequence>MKSTSGSARSGNDNQLLIHALTTSTRSPLLALARRIADAGCNLSESRVATIGTETSLMLLASGAWDALAKLETALGKLTRDESMRLVHYRTGPRENSSHLLPYLVEVVAADRPGIVARIVDFFSQHGISVEQLNSTRYHAMQTGAEMFQAQFTIGIPAEIHIAALRDDFLELCDGMNLDAIMDPVKF</sequence>
<organism evidence="3">
    <name type="scientific">Rhodanobacter sp. IGA1.0</name>
    <dbReference type="NCBI Taxonomy" id="3158582"/>
    <lineage>
        <taxon>Bacteria</taxon>
        <taxon>Pseudomonadati</taxon>
        <taxon>Pseudomonadota</taxon>
        <taxon>Gammaproteobacteria</taxon>
        <taxon>Lysobacterales</taxon>
        <taxon>Rhodanobacteraceae</taxon>
        <taxon>Rhodanobacter</taxon>
    </lineage>
</organism>
<reference evidence="3" key="1">
    <citation type="submission" date="2024-06" db="EMBL/GenBank/DDBJ databases">
        <authorList>
            <person name="Sun Y."/>
        </authorList>
    </citation>
    <scope>NUCLEOTIDE SEQUENCE</scope>
    <source>
        <strain evidence="3">IGA1.0</strain>
    </source>
</reference>
<dbReference type="PIRSF" id="PIRSF028103">
    <property type="entry name" value="GcvR"/>
    <property type="match status" value="1"/>
</dbReference>
<dbReference type="Pfam" id="PF01842">
    <property type="entry name" value="ACT"/>
    <property type="match status" value="1"/>
</dbReference>
<dbReference type="GO" id="GO:0005737">
    <property type="term" value="C:cytoplasm"/>
    <property type="evidence" value="ECO:0007669"/>
    <property type="project" value="UniProtKB-SubCell"/>
</dbReference>
<evidence type="ECO:0000259" key="2">
    <source>
        <dbReference type="PROSITE" id="PS51671"/>
    </source>
</evidence>
<keyword evidence="1" id="KW-0804">Transcription</keyword>
<dbReference type="AlphaFoldDB" id="A0AAU7QIJ9"/>
<dbReference type="InterPro" id="IPR045865">
    <property type="entry name" value="ACT-like_dom_sf"/>
</dbReference>
<dbReference type="RefSeq" id="WP_007806159.1">
    <property type="nucleotide sequence ID" value="NZ_CP157948.1"/>
</dbReference>